<name>A0A402A285_9CHLR</name>
<gene>
    <name evidence="2" type="ORF">KTT_30310</name>
</gene>
<dbReference type="RefSeq" id="WP_126580723.1">
    <property type="nucleotide sequence ID" value="NZ_BIFR01000001.1"/>
</dbReference>
<organism evidence="2 3">
    <name type="scientific">Tengunoibacter tsumagoiensis</name>
    <dbReference type="NCBI Taxonomy" id="2014871"/>
    <lineage>
        <taxon>Bacteria</taxon>
        <taxon>Bacillati</taxon>
        <taxon>Chloroflexota</taxon>
        <taxon>Ktedonobacteria</taxon>
        <taxon>Ktedonobacterales</taxon>
        <taxon>Dictyobacteraceae</taxon>
        <taxon>Tengunoibacter</taxon>
    </lineage>
</organism>
<evidence type="ECO:0000256" key="1">
    <source>
        <dbReference type="SAM" id="MobiDB-lite"/>
    </source>
</evidence>
<keyword evidence="3" id="KW-1185">Reference proteome</keyword>
<dbReference type="EMBL" id="BIFR01000001">
    <property type="protein sequence ID" value="GCE13172.1"/>
    <property type="molecule type" value="Genomic_DNA"/>
</dbReference>
<dbReference type="Proteomes" id="UP000287352">
    <property type="component" value="Unassembled WGS sequence"/>
</dbReference>
<evidence type="ECO:0000313" key="3">
    <source>
        <dbReference type="Proteomes" id="UP000287352"/>
    </source>
</evidence>
<accession>A0A402A285</accession>
<proteinExistence type="predicted"/>
<protein>
    <submittedName>
        <fullName evidence="2">Uncharacterized protein</fullName>
    </submittedName>
</protein>
<evidence type="ECO:0000313" key="2">
    <source>
        <dbReference type="EMBL" id="GCE13172.1"/>
    </source>
</evidence>
<comment type="caution">
    <text evidence="2">The sequence shown here is derived from an EMBL/GenBank/DDBJ whole genome shotgun (WGS) entry which is preliminary data.</text>
</comment>
<dbReference type="OrthoDB" id="154517at2"/>
<feature type="region of interest" description="Disordered" evidence="1">
    <location>
        <begin position="135"/>
        <end position="181"/>
    </location>
</feature>
<sequence>MVVDKEQGQQSKVLSRFERERLDLSVSVVETLREGSQAGWLDELSRDEGFQPTSVQNRLTTSPMFFPPRLSLQSRPMPVVKPGTENMHEMEGWKSTTNTHESVLLRFAQRLTASFIAVDANAGRSAAPYVVQPCDKTFKPSEPPSEQTEAEQPTAKRKSLPPIPSLTQNQKVHPGVQRQRLAGRHSKIRLETAPMATTFTRQYGSHLEQRIDAGGRDKTELSHYSIAHEFSVTSSHLPIVGPELEEGVTGNHLPIIELLRKYEQSLSSYLPALRGGASVETLSGSGVFESGQGESIILNPVITPSSVVLVTLTANPGPVVVQYISLQPKVGFTIHLTAPAAMRTPFNYVVVTHQEQ</sequence>
<dbReference type="AlphaFoldDB" id="A0A402A285"/>
<reference evidence="3" key="1">
    <citation type="submission" date="2018-12" db="EMBL/GenBank/DDBJ databases">
        <title>Tengunoibacter tsumagoiensis gen. nov., sp. nov., Dictyobacter kobayashii sp. nov., D. alpinus sp. nov., and D. joshuensis sp. nov. and description of Dictyobacteraceae fam. nov. within the order Ktedonobacterales isolated from Tengu-no-mugimeshi.</title>
        <authorList>
            <person name="Wang C.M."/>
            <person name="Zheng Y."/>
            <person name="Sakai Y."/>
            <person name="Toyoda A."/>
            <person name="Minakuchi Y."/>
            <person name="Abe K."/>
            <person name="Yokota A."/>
            <person name="Yabe S."/>
        </authorList>
    </citation>
    <scope>NUCLEOTIDE SEQUENCE [LARGE SCALE GENOMIC DNA]</scope>
    <source>
        <strain evidence="3">Uno3</strain>
    </source>
</reference>